<comment type="caution">
    <text evidence="3">The sequence shown here is derived from an EMBL/GenBank/DDBJ whole genome shotgun (WGS) entry which is preliminary data.</text>
</comment>
<protein>
    <submittedName>
        <fullName evidence="3">Subclass B3 metallo-beta-lactamase</fullName>
        <ecNumber evidence="3">3.5.2.6</ecNumber>
    </submittedName>
</protein>
<evidence type="ECO:0000256" key="1">
    <source>
        <dbReference type="SAM" id="SignalP"/>
    </source>
</evidence>
<dbReference type="Gene3D" id="3.60.15.10">
    <property type="entry name" value="Ribonuclease Z/Hydroxyacylglutathione hydrolase-like"/>
    <property type="match status" value="1"/>
</dbReference>
<sequence length="296" mass="31048">MSARPHGLVALGLLAVAACAPQAAPVPAPARPNLVAACAGRDGWSDPAPPAPVFGNVYDVGTCGITVLLITSPQGHILIDGATEEAVPSILANIRALGFRPGDIRWLLASHEHVDHAGGLAALKQATGARLAVRAEARRAFETGEPDPQDPQLGLSTFAPVKVDRVLADGEVVTLGPLALTAHATPGHTPGSTSWTWRSCEGETCHAMAYVDSLTAVSADAYRFTDHPAYVATFRRTLGQVGQLDCEILMTPHPSASALFERLAGTQPLADPAACRRYAENGRERLDARLAREAGR</sequence>
<dbReference type="Pfam" id="PF00753">
    <property type="entry name" value="Lactamase_B"/>
    <property type="match status" value="1"/>
</dbReference>
<dbReference type="EC" id="3.5.2.6" evidence="3"/>
<feature type="chain" id="PRO_5047295178" evidence="1">
    <location>
        <begin position="24"/>
        <end position="296"/>
    </location>
</feature>
<name>A0ABT5WJ66_9SPHN</name>
<dbReference type="RefSeq" id="WP_275226192.1">
    <property type="nucleotide sequence ID" value="NZ_JARESE010000001.1"/>
</dbReference>
<dbReference type="Proteomes" id="UP001216253">
    <property type="component" value="Unassembled WGS sequence"/>
</dbReference>
<dbReference type="InterPro" id="IPR036866">
    <property type="entry name" value="RibonucZ/Hydroxyglut_hydro"/>
</dbReference>
<evidence type="ECO:0000259" key="2">
    <source>
        <dbReference type="SMART" id="SM00849"/>
    </source>
</evidence>
<keyword evidence="1" id="KW-0732">Signal</keyword>
<keyword evidence="4" id="KW-1185">Reference proteome</keyword>
<dbReference type="PROSITE" id="PS51257">
    <property type="entry name" value="PROKAR_LIPOPROTEIN"/>
    <property type="match status" value="1"/>
</dbReference>
<dbReference type="InterPro" id="IPR050855">
    <property type="entry name" value="NDM-1-like"/>
</dbReference>
<evidence type="ECO:0000313" key="3">
    <source>
        <dbReference type="EMBL" id="MDE8650104.1"/>
    </source>
</evidence>
<accession>A0ABT5WJ66</accession>
<dbReference type="NCBIfam" id="NF033105">
    <property type="entry name" value="bla_subclass_B3"/>
    <property type="match status" value="1"/>
</dbReference>
<evidence type="ECO:0000313" key="4">
    <source>
        <dbReference type="Proteomes" id="UP001216253"/>
    </source>
</evidence>
<keyword evidence="3" id="KW-0378">Hydrolase</keyword>
<reference evidence="3 4" key="1">
    <citation type="submission" date="2023-03" db="EMBL/GenBank/DDBJ databases">
        <title>NovoSphingobium album sp. nov. isolated from polycyclic aromatic hydrocarbons- and heavy-metal polluted soil.</title>
        <authorList>
            <person name="Liu Z."/>
            <person name="Wang K."/>
        </authorList>
    </citation>
    <scope>NUCLEOTIDE SEQUENCE [LARGE SCALE GENOMIC DNA]</scope>
    <source>
        <strain evidence="3 4">H3SJ31-1</strain>
    </source>
</reference>
<dbReference type="GO" id="GO:0008800">
    <property type="term" value="F:beta-lactamase activity"/>
    <property type="evidence" value="ECO:0007669"/>
    <property type="project" value="UniProtKB-EC"/>
</dbReference>
<organism evidence="3 4">
    <name type="scientific">Novosphingobium album</name>
    <name type="common">ex Liu et al. 2023</name>
    <dbReference type="NCBI Taxonomy" id="3031130"/>
    <lineage>
        <taxon>Bacteria</taxon>
        <taxon>Pseudomonadati</taxon>
        <taxon>Pseudomonadota</taxon>
        <taxon>Alphaproteobacteria</taxon>
        <taxon>Sphingomonadales</taxon>
        <taxon>Sphingomonadaceae</taxon>
        <taxon>Novosphingobium</taxon>
    </lineage>
</organism>
<feature type="signal peptide" evidence="1">
    <location>
        <begin position="1"/>
        <end position="23"/>
    </location>
</feature>
<dbReference type="SMART" id="SM00849">
    <property type="entry name" value="Lactamase_B"/>
    <property type="match status" value="1"/>
</dbReference>
<proteinExistence type="predicted"/>
<feature type="domain" description="Metallo-beta-lactamase" evidence="2">
    <location>
        <begin position="64"/>
        <end position="253"/>
    </location>
</feature>
<gene>
    <name evidence="3" type="primary">bla</name>
    <name evidence="3" type="ORF">PYV00_00050</name>
</gene>
<dbReference type="PANTHER" id="PTHR42951:SF17">
    <property type="entry name" value="METALLO-BETA-LACTAMASE DOMAIN-CONTAINING PROTEIN"/>
    <property type="match status" value="1"/>
</dbReference>
<dbReference type="SUPFAM" id="SSF56281">
    <property type="entry name" value="Metallo-hydrolase/oxidoreductase"/>
    <property type="match status" value="1"/>
</dbReference>
<dbReference type="CDD" id="cd16315">
    <property type="entry name" value="EVM-1-like_MBL-B3"/>
    <property type="match status" value="1"/>
</dbReference>
<dbReference type="EMBL" id="JARESE010000001">
    <property type="protein sequence ID" value="MDE8650104.1"/>
    <property type="molecule type" value="Genomic_DNA"/>
</dbReference>
<dbReference type="InterPro" id="IPR001279">
    <property type="entry name" value="Metallo-B-lactamas"/>
</dbReference>
<dbReference type="NCBIfam" id="NF012229">
    <property type="entry name" value="bla_class_B_core"/>
    <property type="match status" value="1"/>
</dbReference>
<dbReference type="PANTHER" id="PTHR42951">
    <property type="entry name" value="METALLO-BETA-LACTAMASE DOMAIN-CONTAINING"/>
    <property type="match status" value="1"/>
</dbReference>